<gene>
    <name evidence="1" type="ORF">L1987_13633</name>
</gene>
<evidence type="ECO:0000313" key="1">
    <source>
        <dbReference type="EMBL" id="KAI3819782.1"/>
    </source>
</evidence>
<protein>
    <submittedName>
        <fullName evidence="1">Uncharacterized protein</fullName>
    </submittedName>
</protein>
<proteinExistence type="predicted"/>
<sequence>MVPSLELQAMERKKEIRMGDVDPTTVVNNLQDESLFHPYLYENSSIYCNTIDEIPSDDSNDIIDSQSRFIPQFSPPRSIVDDAPPLDRSINPSPTLRTSSCLLDDDPSFRVESPNTLMFLANHNLWEDELSQDSHYTPFDDEFSQDEINAIKNNK</sequence>
<name>A0ACB9JI37_9ASTR</name>
<dbReference type="Proteomes" id="UP001056120">
    <property type="component" value="Linkage Group LG04"/>
</dbReference>
<comment type="caution">
    <text evidence="1">The sequence shown here is derived from an EMBL/GenBank/DDBJ whole genome shotgun (WGS) entry which is preliminary data.</text>
</comment>
<evidence type="ECO:0000313" key="2">
    <source>
        <dbReference type="Proteomes" id="UP001056120"/>
    </source>
</evidence>
<reference evidence="1 2" key="2">
    <citation type="journal article" date="2022" name="Mol. Ecol. Resour.">
        <title>The genomes of chicory, endive, great burdock and yacon provide insights into Asteraceae paleo-polyploidization history and plant inulin production.</title>
        <authorList>
            <person name="Fan W."/>
            <person name="Wang S."/>
            <person name="Wang H."/>
            <person name="Wang A."/>
            <person name="Jiang F."/>
            <person name="Liu H."/>
            <person name="Zhao H."/>
            <person name="Xu D."/>
            <person name="Zhang Y."/>
        </authorList>
    </citation>
    <scope>NUCLEOTIDE SEQUENCE [LARGE SCALE GENOMIC DNA]</scope>
    <source>
        <strain evidence="2">cv. Yunnan</strain>
        <tissue evidence="1">Leaves</tissue>
    </source>
</reference>
<dbReference type="EMBL" id="CM042021">
    <property type="protein sequence ID" value="KAI3819782.1"/>
    <property type="molecule type" value="Genomic_DNA"/>
</dbReference>
<accession>A0ACB9JI37</accession>
<organism evidence="1 2">
    <name type="scientific">Smallanthus sonchifolius</name>
    <dbReference type="NCBI Taxonomy" id="185202"/>
    <lineage>
        <taxon>Eukaryota</taxon>
        <taxon>Viridiplantae</taxon>
        <taxon>Streptophyta</taxon>
        <taxon>Embryophyta</taxon>
        <taxon>Tracheophyta</taxon>
        <taxon>Spermatophyta</taxon>
        <taxon>Magnoliopsida</taxon>
        <taxon>eudicotyledons</taxon>
        <taxon>Gunneridae</taxon>
        <taxon>Pentapetalae</taxon>
        <taxon>asterids</taxon>
        <taxon>campanulids</taxon>
        <taxon>Asterales</taxon>
        <taxon>Asteraceae</taxon>
        <taxon>Asteroideae</taxon>
        <taxon>Heliantheae alliance</taxon>
        <taxon>Millerieae</taxon>
        <taxon>Smallanthus</taxon>
    </lineage>
</organism>
<keyword evidence="2" id="KW-1185">Reference proteome</keyword>
<reference evidence="2" key="1">
    <citation type="journal article" date="2022" name="Mol. Ecol. Resour.">
        <title>The genomes of chicory, endive, great burdock and yacon provide insights into Asteraceae palaeo-polyploidization history and plant inulin production.</title>
        <authorList>
            <person name="Fan W."/>
            <person name="Wang S."/>
            <person name="Wang H."/>
            <person name="Wang A."/>
            <person name="Jiang F."/>
            <person name="Liu H."/>
            <person name="Zhao H."/>
            <person name="Xu D."/>
            <person name="Zhang Y."/>
        </authorList>
    </citation>
    <scope>NUCLEOTIDE SEQUENCE [LARGE SCALE GENOMIC DNA]</scope>
    <source>
        <strain evidence="2">cv. Yunnan</strain>
    </source>
</reference>